<evidence type="ECO:0000256" key="9">
    <source>
        <dbReference type="ARBA" id="ARBA00032005"/>
    </source>
</evidence>
<dbReference type="PANTHER" id="PTHR11644:SF2">
    <property type="entry name" value="CYTIDINE DEAMINASE"/>
    <property type="match status" value="1"/>
</dbReference>
<dbReference type="NCBIfam" id="TIGR01354">
    <property type="entry name" value="cyt_deam_tetra"/>
    <property type="match status" value="1"/>
</dbReference>
<comment type="similarity">
    <text evidence="3 14">Belongs to the cytidine and deoxycytidylate deaminase family.</text>
</comment>
<sequence>MRPEYTSLFKRAYKACEQSYAPYSHFRVGAALLCEDGSVITGVNVENRSFGLTICAERNAIAAAITAGKTKFKALVIATPDAAYPVSPCGACRQVISEFMPASATVIFGNAEDSYMTSTVGELLPHDALHDLSDSIHDHPAHA</sequence>
<dbReference type="InterPro" id="IPR006262">
    <property type="entry name" value="Cyt_deam_tetra"/>
</dbReference>
<dbReference type="PROSITE" id="PS00903">
    <property type="entry name" value="CYT_DCMP_DEAMINASES_1"/>
    <property type="match status" value="1"/>
</dbReference>
<dbReference type="InterPro" id="IPR002125">
    <property type="entry name" value="CMP_dCMP_dom"/>
</dbReference>
<evidence type="ECO:0000256" key="5">
    <source>
        <dbReference type="ARBA" id="ARBA00018266"/>
    </source>
</evidence>
<feature type="binding site" evidence="13">
    <location>
        <position position="92"/>
    </location>
    <ligand>
        <name>Zn(2+)</name>
        <dbReference type="ChEBI" id="CHEBI:29105"/>
        <note>catalytic</note>
    </ligand>
</feature>
<evidence type="ECO:0000256" key="8">
    <source>
        <dbReference type="ARBA" id="ARBA00022833"/>
    </source>
</evidence>
<dbReference type="CDD" id="cd01283">
    <property type="entry name" value="cytidine_deaminase"/>
    <property type="match status" value="1"/>
</dbReference>
<evidence type="ECO:0000256" key="6">
    <source>
        <dbReference type="ARBA" id="ARBA00022723"/>
    </source>
</evidence>
<proteinExistence type="inferred from homology"/>
<dbReference type="EC" id="3.5.4.5" evidence="4 14"/>
<dbReference type="PANTHER" id="PTHR11644">
    <property type="entry name" value="CYTIDINE DEAMINASE"/>
    <property type="match status" value="1"/>
</dbReference>
<feature type="binding site" evidence="13">
    <location>
        <position position="55"/>
    </location>
    <ligand>
        <name>Zn(2+)</name>
        <dbReference type="ChEBI" id="CHEBI:29105"/>
        <note>catalytic</note>
    </ligand>
</feature>
<evidence type="ECO:0000259" key="15">
    <source>
        <dbReference type="PROSITE" id="PS51747"/>
    </source>
</evidence>
<evidence type="ECO:0000256" key="1">
    <source>
        <dbReference type="ARBA" id="ARBA00001947"/>
    </source>
</evidence>
<dbReference type="AlphaFoldDB" id="A0A3P3XUQ9"/>
<dbReference type="InterPro" id="IPR016193">
    <property type="entry name" value="Cytidine_deaminase-like"/>
</dbReference>
<dbReference type="GO" id="GO:0004126">
    <property type="term" value="F:cytidine deaminase activity"/>
    <property type="evidence" value="ECO:0007669"/>
    <property type="project" value="UniProtKB-UniRule"/>
</dbReference>
<protein>
    <recommendedName>
        <fullName evidence="5 14">Cytidine deaminase</fullName>
        <ecNumber evidence="4 14">3.5.4.5</ecNumber>
    </recommendedName>
    <alternativeName>
        <fullName evidence="9 14">Cytidine aminohydrolase</fullName>
    </alternativeName>
</protein>
<keyword evidence="7 14" id="KW-0378">Hydrolase</keyword>
<reference evidence="16" key="1">
    <citation type="submission" date="2017-02" db="EMBL/GenBank/DDBJ databases">
        <authorList>
            <person name="Regsiter A."/>
            <person name="William W."/>
        </authorList>
    </citation>
    <scope>NUCLEOTIDE SEQUENCE</scope>
    <source>
        <strain evidence="16">BdmA 4</strain>
    </source>
</reference>
<comment type="function">
    <text evidence="2 14">This enzyme scavenges exogenous and endogenous cytidine and 2'-deoxycytidine for UMP synthesis.</text>
</comment>
<evidence type="ECO:0000256" key="10">
    <source>
        <dbReference type="ARBA" id="ARBA00049252"/>
    </source>
</evidence>
<evidence type="ECO:0000256" key="4">
    <source>
        <dbReference type="ARBA" id="ARBA00012783"/>
    </source>
</evidence>
<dbReference type="InterPro" id="IPR016192">
    <property type="entry name" value="APOBEC/CMP_deaminase_Zn-bd"/>
</dbReference>
<evidence type="ECO:0000256" key="2">
    <source>
        <dbReference type="ARBA" id="ARBA00003949"/>
    </source>
</evidence>
<keyword evidence="8 13" id="KW-0862">Zinc</keyword>
<evidence type="ECO:0000256" key="3">
    <source>
        <dbReference type="ARBA" id="ARBA00006576"/>
    </source>
</evidence>
<dbReference type="PROSITE" id="PS51747">
    <property type="entry name" value="CYT_DCMP_DEAMINASES_2"/>
    <property type="match status" value="1"/>
</dbReference>
<dbReference type="FunFam" id="3.40.140.10:FF:000008">
    <property type="entry name" value="Cytidine deaminase"/>
    <property type="match status" value="1"/>
</dbReference>
<dbReference type="GO" id="GO:0005829">
    <property type="term" value="C:cytosol"/>
    <property type="evidence" value="ECO:0007669"/>
    <property type="project" value="TreeGrafter"/>
</dbReference>
<dbReference type="GO" id="GO:0008270">
    <property type="term" value="F:zinc ion binding"/>
    <property type="evidence" value="ECO:0007669"/>
    <property type="project" value="UniProtKB-UniRule"/>
</dbReference>
<evidence type="ECO:0000256" key="13">
    <source>
        <dbReference type="PIRSR" id="PIRSR606262-3"/>
    </source>
</evidence>
<dbReference type="GO" id="GO:0072527">
    <property type="term" value="P:pyrimidine-containing compound metabolic process"/>
    <property type="evidence" value="ECO:0007669"/>
    <property type="project" value="UniProtKB-ARBA"/>
</dbReference>
<organism evidence="16">
    <name type="scientific">uncultured spirochete</name>
    <dbReference type="NCBI Taxonomy" id="156406"/>
    <lineage>
        <taxon>Bacteria</taxon>
        <taxon>Pseudomonadati</taxon>
        <taxon>Spirochaetota</taxon>
        <taxon>Spirochaetia</taxon>
        <taxon>Spirochaetales</taxon>
        <taxon>environmental samples</taxon>
    </lineage>
</organism>
<gene>
    <name evidence="16" type="primary">cdd</name>
    <name evidence="16" type="ORF">SPIRO4BDMA_70221</name>
</gene>
<comment type="cofactor">
    <cofactor evidence="1 13 14">
        <name>Zn(2+)</name>
        <dbReference type="ChEBI" id="CHEBI:29105"/>
    </cofactor>
</comment>
<dbReference type="EMBL" id="FWDO01000007">
    <property type="protein sequence ID" value="SLM19799.1"/>
    <property type="molecule type" value="Genomic_DNA"/>
</dbReference>
<dbReference type="GO" id="GO:0042802">
    <property type="term" value="F:identical protein binding"/>
    <property type="evidence" value="ECO:0007669"/>
    <property type="project" value="UniProtKB-ARBA"/>
</dbReference>
<accession>A0A3P3XUQ9</accession>
<feature type="binding site" evidence="13">
    <location>
        <position position="89"/>
    </location>
    <ligand>
        <name>Zn(2+)</name>
        <dbReference type="ChEBI" id="CHEBI:29105"/>
        <note>catalytic</note>
    </ligand>
</feature>
<evidence type="ECO:0000256" key="12">
    <source>
        <dbReference type="PIRSR" id="PIRSR606262-1"/>
    </source>
</evidence>
<name>A0A3P3XUQ9_9SPIR</name>
<evidence type="ECO:0000256" key="11">
    <source>
        <dbReference type="ARBA" id="ARBA00049558"/>
    </source>
</evidence>
<dbReference type="Gene3D" id="3.40.140.10">
    <property type="entry name" value="Cytidine Deaminase, domain 2"/>
    <property type="match status" value="1"/>
</dbReference>
<dbReference type="InterPro" id="IPR050202">
    <property type="entry name" value="Cyt/Deoxycyt_deaminase"/>
</dbReference>
<feature type="domain" description="CMP/dCMP-type deaminase" evidence="15">
    <location>
        <begin position="3"/>
        <end position="131"/>
    </location>
</feature>
<feature type="active site" description="Proton donor" evidence="12">
    <location>
        <position position="57"/>
    </location>
</feature>
<evidence type="ECO:0000313" key="16">
    <source>
        <dbReference type="EMBL" id="SLM19799.1"/>
    </source>
</evidence>
<dbReference type="Pfam" id="PF00383">
    <property type="entry name" value="dCMP_cyt_deam_1"/>
    <property type="match status" value="1"/>
</dbReference>
<comment type="catalytic activity">
    <reaction evidence="10 14">
        <text>2'-deoxycytidine + H2O + H(+) = 2'-deoxyuridine + NH4(+)</text>
        <dbReference type="Rhea" id="RHEA:13433"/>
        <dbReference type="ChEBI" id="CHEBI:15377"/>
        <dbReference type="ChEBI" id="CHEBI:15378"/>
        <dbReference type="ChEBI" id="CHEBI:15698"/>
        <dbReference type="ChEBI" id="CHEBI:16450"/>
        <dbReference type="ChEBI" id="CHEBI:28938"/>
        <dbReference type="EC" id="3.5.4.5"/>
    </reaction>
</comment>
<evidence type="ECO:0000256" key="7">
    <source>
        <dbReference type="ARBA" id="ARBA00022801"/>
    </source>
</evidence>
<dbReference type="NCBIfam" id="NF004064">
    <property type="entry name" value="PRK05578.1"/>
    <property type="match status" value="1"/>
</dbReference>
<dbReference type="SUPFAM" id="SSF53927">
    <property type="entry name" value="Cytidine deaminase-like"/>
    <property type="match status" value="1"/>
</dbReference>
<comment type="catalytic activity">
    <reaction evidence="11 14">
        <text>cytidine + H2O + H(+) = uridine + NH4(+)</text>
        <dbReference type="Rhea" id="RHEA:16069"/>
        <dbReference type="ChEBI" id="CHEBI:15377"/>
        <dbReference type="ChEBI" id="CHEBI:15378"/>
        <dbReference type="ChEBI" id="CHEBI:16704"/>
        <dbReference type="ChEBI" id="CHEBI:17562"/>
        <dbReference type="ChEBI" id="CHEBI:28938"/>
        <dbReference type="EC" id="3.5.4.5"/>
    </reaction>
</comment>
<dbReference type="GO" id="GO:0055086">
    <property type="term" value="P:nucleobase-containing small molecule metabolic process"/>
    <property type="evidence" value="ECO:0007669"/>
    <property type="project" value="UniProtKB-ARBA"/>
</dbReference>
<evidence type="ECO:0000256" key="14">
    <source>
        <dbReference type="RuleBase" id="RU364006"/>
    </source>
</evidence>
<keyword evidence="6 13" id="KW-0479">Metal-binding</keyword>